<dbReference type="PANTHER" id="PTHR45947:SF3">
    <property type="entry name" value="SULFOQUINOVOSYL TRANSFERASE SQD2"/>
    <property type="match status" value="1"/>
</dbReference>
<keyword evidence="5" id="KW-1185">Reference proteome</keyword>
<dbReference type="RefSeq" id="WP_358357697.1">
    <property type="nucleotide sequence ID" value="NZ_JBEZFP010000071.1"/>
</dbReference>
<dbReference type="Pfam" id="PF13439">
    <property type="entry name" value="Glyco_transf_4"/>
    <property type="match status" value="1"/>
</dbReference>
<dbReference type="InterPro" id="IPR050194">
    <property type="entry name" value="Glycosyltransferase_grp1"/>
</dbReference>
<dbReference type="SUPFAM" id="SSF53756">
    <property type="entry name" value="UDP-Glycosyltransferase/glycogen phosphorylase"/>
    <property type="match status" value="1"/>
</dbReference>
<dbReference type="Proteomes" id="UP001551482">
    <property type="component" value="Unassembled WGS sequence"/>
</dbReference>
<dbReference type="EMBL" id="JBEZFP010000071">
    <property type="protein sequence ID" value="MEU8136775.1"/>
    <property type="molecule type" value="Genomic_DNA"/>
</dbReference>
<dbReference type="PANTHER" id="PTHR45947">
    <property type="entry name" value="SULFOQUINOVOSYL TRANSFERASE SQD2"/>
    <property type="match status" value="1"/>
</dbReference>
<evidence type="ECO:0000259" key="3">
    <source>
        <dbReference type="Pfam" id="PF13439"/>
    </source>
</evidence>
<evidence type="ECO:0000256" key="2">
    <source>
        <dbReference type="ARBA" id="ARBA00022679"/>
    </source>
</evidence>
<dbReference type="GO" id="GO:0016757">
    <property type="term" value="F:glycosyltransferase activity"/>
    <property type="evidence" value="ECO:0007669"/>
    <property type="project" value="UniProtKB-KW"/>
</dbReference>
<keyword evidence="1 4" id="KW-0328">Glycosyltransferase</keyword>
<name>A0ABV3DM10_9ACTN</name>
<accession>A0ABV3DM10</accession>
<evidence type="ECO:0000313" key="4">
    <source>
        <dbReference type="EMBL" id="MEU8136775.1"/>
    </source>
</evidence>
<protein>
    <submittedName>
        <fullName evidence="4">Glycosyltransferase</fullName>
        <ecNumber evidence="4">2.4.-.-</ecNumber>
    </submittedName>
</protein>
<evidence type="ECO:0000256" key="1">
    <source>
        <dbReference type="ARBA" id="ARBA00022676"/>
    </source>
</evidence>
<dbReference type="EC" id="2.4.-.-" evidence="4"/>
<feature type="domain" description="Glycosyltransferase subfamily 4-like N-terminal" evidence="3">
    <location>
        <begin position="10"/>
        <end position="97"/>
    </location>
</feature>
<comment type="caution">
    <text evidence="4">The sequence shown here is derived from an EMBL/GenBank/DDBJ whole genome shotgun (WGS) entry which is preliminary data.</text>
</comment>
<proteinExistence type="predicted"/>
<dbReference type="Gene3D" id="3.40.50.2000">
    <property type="entry name" value="Glycogen Phosphorylase B"/>
    <property type="match status" value="2"/>
</dbReference>
<organism evidence="4 5">
    <name type="scientific">Streptodolium elevatio</name>
    <dbReference type="NCBI Taxonomy" id="3157996"/>
    <lineage>
        <taxon>Bacteria</taxon>
        <taxon>Bacillati</taxon>
        <taxon>Actinomycetota</taxon>
        <taxon>Actinomycetes</taxon>
        <taxon>Kitasatosporales</taxon>
        <taxon>Streptomycetaceae</taxon>
        <taxon>Streptodolium</taxon>
    </lineage>
</organism>
<keyword evidence="2 4" id="KW-0808">Transferase</keyword>
<dbReference type="InterPro" id="IPR028098">
    <property type="entry name" value="Glyco_trans_4-like_N"/>
</dbReference>
<dbReference type="Pfam" id="PF13692">
    <property type="entry name" value="Glyco_trans_1_4"/>
    <property type="match status" value="1"/>
</dbReference>
<gene>
    <name evidence="4" type="ORF">AB0C36_25095</name>
</gene>
<reference evidence="4 5" key="1">
    <citation type="submission" date="2024-06" db="EMBL/GenBank/DDBJ databases">
        <title>The Natural Products Discovery Center: Release of the First 8490 Sequenced Strains for Exploring Actinobacteria Biosynthetic Diversity.</title>
        <authorList>
            <person name="Kalkreuter E."/>
            <person name="Kautsar S.A."/>
            <person name="Yang D."/>
            <person name="Bader C.D."/>
            <person name="Teijaro C.N."/>
            <person name="Fluegel L."/>
            <person name="Davis C.M."/>
            <person name="Simpson J.R."/>
            <person name="Lauterbach L."/>
            <person name="Steele A.D."/>
            <person name="Gui C."/>
            <person name="Meng S."/>
            <person name="Li G."/>
            <person name="Viehrig K."/>
            <person name="Ye F."/>
            <person name="Su P."/>
            <person name="Kiefer A.F."/>
            <person name="Nichols A."/>
            <person name="Cepeda A.J."/>
            <person name="Yan W."/>
            <person name="Fan B."/>
            <person name="Jiang Y."/>
            <person name="Adhikari A."/>
            <person name="Zheng C.-J."/>
            <person name="Schuster L."/>
            <person name="Cowan T.M."/>
            <person name="Smanski M.J."/>
            <person name="Chevrette M.G."/>
            <person name="De Carvalho L.P.S."/>
            <person name="Shen B."/>
        </authorList>
    </citation>
    <scope>NUCLEOTIDE SEQUENCE [LARGE SCALE GENOMIC DNA]</scope>
    <source>
        <strain evidence="4 5">NPDC048946</strain>
    </source>
</reference>
<sequence>MVMPHDMQLGGSSINALDLARTVRDLGHDVWVMARQGPLSVRARAFGLPLIASPEDMRVRPSPATVRAVRAAVRRHRIDVVHAYEYWPTLEAYLGASGAAAIGSIMSMGSLPPYIPPVPLTLGYGDLYDEVRATRRHAYLLEPPIDTGHDRPDAPGLGLAEFRAAHDLPAGPPTVAVVSRLAHNMKRESVERTIDAVAALDTVVPGIRALVVGGGSAEHDLRARAERVNTELGRRAVVMTGPLDDPRAAYASADVVCGMGSSILRGMAFATPGVVVGEQGFTEPVRPETIPVFDRFGFHGVGPGLDPAADPLPELLRALFHDEKTRKGLASWSRDMVRERLGLDRLAPLLVSYYEAALAERAAPGAVRRTAAGAGTLGRLAGFKAKEAGRAARARRGRARG</sequence>
<evidence type="ECO:0000313" key="5">
    <source>
        <dbReference type="Proteomes" id="UP001551482"/>
    </source>
</evidence>